<keyword evidence="2 6" id="KW-0812">Transmembrane</keyword>
<feature type="transmembrane region" description="Helical" evidence="6">
    <location>
        <begin position="89"/>
        <end position="112"/>
    </location>
</feature>
<evidence type="ECO:0000256" key="2">
    <source>
        <dbReference type="ARBA" id="ARBA00022692"/>
    </source>
</evidence>
<feature type="compositionally biased region" description="Low complexity" evidence="5">
    <location>
        <begin position="427"/>
        <end position="436"/>
    </location>
</feature>
<accession>A0A9P6RDG7</accession>
<name>A0A9P6RDG7_9FUNG</name>
<dbReference type="PANTHER" id="PTHR15549">
    <property type="entry name" value="PAIRED IMMUNOGLOBULIN-LIKE TYPE 2 RECEPTOR"/>
    <property type="match status" value="1"/>
</dbReference>
<dbReference type="GO" id="GO:0071944">
    <property type="term" value="C:cell periphery"/>
    <property type="evidence" value="ECO:0007669"/>
    <property type="project" value="UniProtKB-ARBA"/>
</dbReference>
<comment type="caution">
    <text evidence="7">The sequence shown here is derived from an EMBL/GenBank/DDBJ whole genome shotgun (WGS) entry which is preliminary data.</text>
</comment>
<feature type="compositionally biased region" description="Basic and acidic residues" evidence="5">
    <location>
        <begin position="543"/>
        <end position="557"/>
    </location>
</feature>
<gene>
    <name evidence="7" type="ORF">BGZ99_006815</name>
</gene>
<feature type="region of interest" description="Disordered" evidence="5">
    <location>
        <begin position="132"/>
        <end position="151"/>
    </location>
</feature>
<evidence type="ECO:0000313" key="8">
    <source>
        <dbReference type="Proteomes" id="UP000738325"/>
    </source>
</evidence>
<feature type="compositionally biased region" description="Basic and acidic residues" evidence="5">
    <location>
        <begin position="440"/>
        <end position="465"/>
    </location>
</feature>
<evidence type="ECO:0000256" key="4">
    <source>
        <dbReference type="ARBA" id="ARBA00023136"/>
    </source>
</evidence>
<reference evidence="7" key="1">
    <citation type="journal article" date="2020" name="Fungal Divers.">
        <title>Resolving the Mortierellaceae phylogeny through synthesis of multi-gene phylogenetics and phylogenomics.</title>
        <authorList>
            <person name="Vandepol N."/>
            <person name="Liber J."/>
            <person name="Desiro A."/>
            <person name="Na H."/>
            <person name="Kennedy M."/>
            <person name="Barry K."/>
            <person name="Grigoriev I.V."/>
            <person name="Miller A.N."/>
            <person name="O'Donnell K."/>
            <person name="Stajich J.E."/>
            <person name="Bonito G."/>
        </authorList>
    </citation>
    <scope>NUCLEOTIDE SEQUENCE</scope>
    <source>
        <strain evidence="7">REB-010B</strain>
    </source>
</reference>
<protein>
    <submittedName>
        <fullName evidence="7">Uncharacterized protein</fullName>
    </submittedName>
</protein>
<evidence type="ECO:0000256" key="3">
    <source>
        <dbReference type="ARBA" id="ARBA00022989"/>
    </source>
</evidence>
<feature type="region of interest" description="Disordered" evidence="5">
    <location>
        <begin position="50"/>
        <end position="80"/>
    </location>
</feature>
<feature type="compositionally biased region" description="Polar residues" evidence="5">
    <location>
        <begin position="314"/>
        <end position="325"/>
    </location>
</feature>
<feature type="region of interest" description="Disordered" evidence="5">
    <location>
        <begin position="425"/>
        <end position="595"/>
    </location>
</feature>
<proteinExistence type="predicted"/>
<dbReference type="EMBL" id="JAAAIP010000470">
    <property type="protein sequence ID" value="KAG0316595.1"/>
    <property type="molecule type" value="Genomic_DNA"/>
</dbReference>
<dbReference type="AlphaFoldDB" id="A0A9P6RDG7"/>
<evidence type="ECO:0000256" key="6">
    <source>
        <dbReference type="SAM" id="Phobius"/>
    </source>
</evidence>
<dbReference type="GO" id="GO:0016020">
    <property type="term" value="C:membrane"/>
    <property type="evidence" value="ECO:0007669"/>
    <property type="project" value="UniProtKB-SubCell"/>
</dbReference>
<organism evidence="7 8">
    <name type="scientific">Dissophora globulifera</name>
    <dbReference type="NCBI Taxonomy" id="979702"/>
    <lineage>
        <taxon>Eukaryota</taxon>
        <taxon>Fungi</taxon>
        <taxon>Fungi incertae sedis</taxon>
        <taxon>Mucoromycota</taxon>
        <taxon>Mortierellomycotina</taxon>
        <taxon>Mortierellomycetes</taxon>
        <taxon>Mortierellales</taxon>
        <taxon>Mortierellaceae</taxon>
        <taxon>Dissophora</taxon>
    </lineage>
</organism>
<dbReference type="InterPro" id="IPR051694">
    <property type="entry name" value="Immunoregulatory_rcpt-like"/>
</dbReference>
<evidence type="ECO:0000313" key="7">
    <source>
        <dbReference type="EMBL" id="KAG0316595.1"/>
    </source>
</evidence>
<feature type="region of interest" description="Disordered" evidence="5">
    <location>
        <begin position="295"/>
        <end position="385"/>
    </location>
</feature>
<keyword evidence="4 6" id="KW-0472">Membrane</keyword>
<dbReference type="OrthoDB" id="2444150at2759"/>
<evidence type="ECO:0000256" key="1">
    <source>
        <dbReference type="ARBA" id="ARBA00004167"/>
    </source>
</evidence>
<dbReference type="Proteomes" id="UP000738325">
    <property type="component" value="Unassembled WGS sequence"/>
</dbReference>
<feature type="compositionally biased region" description="Low complexity" evidence="5">
    <location>
        <begin position="491"/>
        <end position="503"/>
    </location>
</feature>
<keyword evidence="8" id="KW-1185">Reference proteome</keyword>
<keyword evidence="3 6" id="KW-1133">Transmembrane helix</keyword>
<evidence type="ECO:0000256" key="5">
    <source>
        <dbReference type="SAM" id="MobiDB-lite"/>
    </source>
</evidence>
<sequence>MATTKPPATTAVRTTAAPPPVVTSKTSVVASTVIKTTTVAVRTTTVAPSTSIATKTTQSTAHTSTGAISPLNTGASDTNGGGGGMSGGAIAGMVVGVILLLVGSVVGGFLLLKQRRKRMMLVGRNARSYNGYPEPDISRPPMASFRQEGRRPTSGYGGIMHDNGYGGLPSNPALRESGVYDDKSYHAAAAGLGGARAAARANNYTNSMVGGPRDSYAPIGNGRFVATGRRDGEMSPNRATFVGGAEGAATRSDEDDRTSDELDLQQLERERELDLQQQARLMGLANGDPVLILPSAPTSPLGPYPQNRAPMPGSSLQHRASSVSHHNMPPHFQNSGPYYGQPHQMQYDPRAGPYYSQPIPTGGYSPYAPSGNSPMRPQSQYYPPQQYQQQYEQYYPAYNYPPGQVPSFKMMRPISIAGYQPPPPLAGAPIPSLPLASYETGKEDHNEPEGKAEHLSESTGDKQEFGEAQQQQQNHQHPATSMSNLSHVSESESAATSTAFTATNDIRSKDGTEPMSHSVGDGGHLQQVNAISEALPPSTVADVAEKDGVALSDKQESSESTQSHPSVVEPTGDAVSDATPAKVPPPLPLLTKPTH</sequence>
<feature type="compositionally biased region" description="Polar residues" evidence="5">
    <location>
        <begin position="478"/>
        <end position="488"/>
    </location>
</feature>
<dbReference type="PANTHER" id="PTHR15549:SF26">
    <property type="entry name" value="AXIAL BUDDING PATTERN PROTEIN 2-RELATED"/>
    <property type="match status" value="1"/>
</dbReference>
<comment type="subcellular location">
    <subcellularLocation>
        <location evidence="1">Membrane</location>
        <topology evidence="1">Single-pass membrane protein</topology>
    </subcellularLocation>
</comment>
<feature type="compositionally biased region" description="Low complexity" evidence="5">
    <location>
        <begin position="53"/>
        <end position="65"/>
    </location>
</feature>